<feature type="compositionally biased region" description="Pro residues" evidence="1">
    <location>
        <begin position="440"/>
        <end position="452"/>
    </location>
</feature>
<dbReference type="PANTHER" id="PTHR13593:SF48">
    <property type="entry name" value="OS04G0689300 PROTEIN"/>
    <property type="match status" value="1"/>
</dbReference>
<dbReference type="EMBL" id="CP144751">
    <property type="protein sequence ID" value="WVZ87794.1"/>
    <property type="molecule type" value="Genomic_DNA"/>
</dbReference>
<feature type="region of interest" description="Disordered" evidence="1">
    <location>
        <begin position="432"/>
        <end position="467"/>
    </location>
</feature>
<dbReference type="Pfam" id="PF26178">
    <property type="entry name" value="PI-PLC_cat"/>
    <property type="match status" value="1"/>
</dbReference>
<dbReference type="InterPro" id="IPR051057">
    <property type="entry name" value="PI-PLC_domain"/>
</dbReference>
<evidence type="ECO:0008006" key="5">
    <source>
        <dbReference type="Google" id="ProtNLM"/>
    </source>
</evidence>
<dbReference type="PANTHER" id="PTHR13593">
    <property type="match status" value="1"/>
</dbReference>
<dbReference type="PROSITE" id="PS50007">
    <property type="entry name" value="PIPLC_X_DOMAIN"/>
    <property type="match status" value="1"/>
</dbReference>
<evidence type="ECO:0000256" key="2">
    <source>
        <dbReference type="SAM" id="Phobius"/>
    </source>
</evidence>
<accession>A0AAQ3U8Y6</accession>
<organism evidence="3 4">
    <name type="scientific">Paspalum notatum var. saurae</name>
    <dbReference type="NCBI Taxonomy" id="547442"/>
    <lineage>
        <taxon>Eukaryota</taxon>
        <taxon>Viridiplantae</taxon>
        <taxon>Streptophyta</taxon>
        <taxon>Embryophyta</taxon>
        <taxon>Tracheophyta</taxon>
        <taxon>Spermatophyta</taxon>
        <taxon>Magnoliopsida</taxon>
        <taxon>Liliopsida</taxon>
        <taxon>Poales</taxon>
        <taxon>Poaceae</taxon>
        <taxon>PACMAD clade</taxon>
        <taxon>Panicoideae</taxon>
        <taxon>Andropogonodae</taxon>
        <taxon>Paspaleae</taxon>
        <taxon>Paspalinae</taxon>
        <taxon>Paspalum</taxon>
    </lineage>
</organism>
<dbReference type="GO" id="GO:0006629">
    <property type="term" value="P:lipid metabolic process"/>
    <property type="evidence" value="ECO:0007669"/>
    <property type="project" value="InterPro"/>
</dbReference>
<dbReference type="GO" id="GO:0008081">
    <property type="term" value="F:phosphoric diester hydrolase activity"/>
    <property type="evidence" value="ECO:0007669"/>
    <property type="project" value="InterPro"/>
</dbReference>
<protein>
    <recommendedName>
        <fullName evidence="5">PI-PLC X domain-containing protein</fullName>
    </recommendedName>
</protein>
<dbReference type="Gene3D" id="3.20.20.190">
    <property type="entry name" value="Phosphatidylinositol (PI) phosphodiesterase"/>
    <property type="match status" value="1"/>
</dbReference>
<dbReference type="SUPFAM" id="SSF51695">
    <property type="entry name" value="PLC-like phosphodiesterases"/>
    <property type="match status" value="1"/>
</dbReference>
<keyword evidence="2" id="KW-0812">Transmembrane</keyword>
<gene>
    <name evidence="3" type="ORF">U9M48_034377</name>
</gene>
<keyword evidence="4" id="KW-1185">Reference proteome</keyword>
<evidence type="ECO:0000256" key="1">
    <source>
        <dbReference type="SAM" id="MobiDB-lite"/>
    </source>
</evidence>
<evidence type="ECO:0000313" key="3">
    <source>
        <dbReference type="EMBL" id="WVZ87794.1"/>
    </source>
</evidence>
<name>A0AAQ3U8Y6_PASNO</name>
<feature type="transmembrane region" description="Helical" evidence="2">
    <location>
        <begin position="50"/>
        <end position="74"/>
    </location>
</feature>
<evidence type="ECO:0000313" key="4">
    <source>
        <dbReference type="Proteomes" id="UP001341281"/>
    </source>
</evidence>
<reference evidence="3 4" key="1">
    <citation type="submission" date="2024-02" db="EMBL/GenBank/DDBJ databases">
        <title>High-quality chromosome-scale genome assembly of Pensacola bahiagrass (Paspalum notatum Flugge var. saurae).</title>
        <authorList>
            <person name="Vega J.M."/>
            <person name="Podio M."/>
            <person name="Orjuela J."/>
            <person name="Siena L.A."/>
            <person name="Pessino S.C."/>
            <person name="Combes M.C."/>
            <person name="Mariac C."/>
            <person name="Albertini E."/>
            <person name="Pupilli F."/>
            <person name="Ortiz J.P.A."/>
            <person name="Leblanc O."/>
        </authorList>
    </citation>
    <scope>NUCLEOTIDE SEQUENCE [LARGE SCALE GENOMIC DNA]</scope>
    <source>
        <strain evidence="3">R1</strain>
        <tissue evidence="3">Leaf</tissue>
    </source>
</reference>
<keyword evidence="2" id="KW-1133">Transmembrane helix</keyword>
<dbReference type="InterPro" id="IPR017946">
    <property type="entry name" value="PLC-like_Pdiesterase_TIM-brl"/>
</dbReference>
<dbReference type="Proteomes" id="UP001341281">
    <property type="component" value="Chromosome 07"/>
</dbReference>
<dbReference type="AlphaFoldDB" id="A0AAQ3U8Y6"/>
<sequence length="467" mass="49217">MKEQPQKVKGRAAGATPPCWQQEMDVRRDATRRTMMTVGRTTGGRRRRRFLVLVGAAIAAAASLLGAASGAALVGDSCTAASGGCGTGLRCTVCVAPPGKGPAACARTTPVDPKTHGTGLPFNKYSWLTTHNSFAVVGTKSPLGSAIISPPNQEDSVTSQLRNGVRGLMLDTYDFNDEVWLCHSFNGKCLAFTAYVPALPVLMEIRAFLESNPSEVVTLFLEDYAAPGSLSNVFNAAGLTKYWFPEAKMPGKGKGKGGDWPLLRDMIADSHRLIVFTSKQGKQGTEGLPYEWDYVVETQYGSQGLVDDGRCPNRAESRPMDSTAQSLVLVNFFTTNPSQSWACGNNSAPLLSRLKACYKASANRWPNYIAVDFYMRSNGGGAPLATDFANGRLQCGTDSIAYCKPAMSPSAAASSSPAPAPDYAAAAAAAPSISSSPGTAPTPAPAPAPAPAPTITSEFTPRGRILM</sequence>
<dbReference type="CDD" id="cd08588">
    <property type="entry name" value="PI-PLCc_At5g67130_like"/>
    <property type="match status" value="1"/>
</dbReference>
<proteinExistence type="predicted"/>
<keyword evidence="2" id="KW-0472">Membrane</keyword>